<dbReference type="EC" id="5.1.99.1" evidence="7"/>
<dbReference type="GO" id="GO:0004493">
    <property type="term" value="F:methylmalonyl-CoA epimerase activity"/>
    <property type="evidence" value="ECO:0007669"/>
    <property type="project" value="UniProtKB-EC"/>
</dbReference>
<evidence type="ECO:0000256" key="1">
    <source>
        <dbReference type="ARBA" id="ARBA00009308"/>
    </source>
</evidence>
<dbReference type="WBParaSite" id="PTRK_0000715200.1">
    <property type="protein sequence ID" value="PTRK_0000715200.1"/>
    <property type="gene ID" value="PTRK_0000715200"/>
</dbReference>
<evidence type="ECO:0000313" key="12">
    <source>
        <dbReference type="WBParaSite" id="PTRK_0000715200.1"/>
    </source>
</evidence>
<name>A0A0N4ZGY8_PARTI</name>
<dbReference type="PANTHER" id="PTHR43048">
    <property type="entry name" value="METHYLMALONYL-COA EPIMERASE"/>
    <property type="match status" value="1"/>
</dbReference>
<dbReference type="NCBIfam" id="TIGR03081">
    <property type="entry name" value="metmalonyl_epim"/>
    <property type="match status" value="1"/>
</dbReference>
<proteinExistence type="inferred from homology"/>
<dbReference type="CDD" id="cd07249">
    <property type="entry name" value="MMCE"/>
    <property type="match status" value="1"/>
</dbReference>
<dbReference type="GO" id="GO:0046491">
    <property type="term" value="P:L-methylmalonyl-CoA metabolic process"/>
    <property type="evidence" value="ECO:0007669"/>
    <property type="project" value="TreeGrafter"/>
</dbReference>
<comment type="similarity">
    <text evidence="1">Belongs to the methylmalonyl-CoA epimerase family.</text>
</comment>
<evidence type="ECO:0000256" key="9">
    <source>
        <dbReference type="ARBA" id="ARBA00081771"/>
    </source>
</evidence>
<sequence length="157" mass="17287">MHFLRSLLNIPRPTINNVKYSSKLYTLGKLNHVAIAVPNLEKAAKFYRDLGANVSEAVPQKEHGVYTVFVELGNSKIELLHPYGEKSPIAGFLEKNKAGGMHHVCLEVPDINAAVEKVRSLGIRTLGDKPKIGAHGKPVMFLHPKDCNGVLTELEQV</sequence>
<comment type="catalytic activity">
    <reaction evidence="5">
        <text>(R)-methylmalonyl-CoA = (S)-methylmalonyl-CoA</text>
        <dbReference type="Rhea" id="RHEA:20553"/>
        <dbReference type="ChEBI" id="CHEBI:57326"/>
        <dbReference type="ChEBI" id="CHEBI:57327"/>
        <dbReference type="EC" id="5.1.99.1"/>
    </reaction>
    <physiologicalReaction direction="right-to-left" evidence="5">
        <dbReference type="Rhea" id="RHEA:20555"/>
    </physiologicalReaction>
</comment>
<accession>A0A0N4ZGY8</accession>
<evidence type="ECO:0000256" key="7">
    <source>
        <dbReference type="ARBA" id="ARBA00066411"/>
    </source>
</evidence>
<evidence type="ECO:0000256" key="3">
    <source>
        <dbReference type="ARBA" id="ARBA00023235"/>
    </source>
</evidence>
<keyword evidence="3" id="KW-0413">Isomerase</keyword>
<reference evidence="12" key="1">
    <citation type="submission" date="2017-02" db="UniProtKB">
        <authorList>
            <consortium name="WormBaseParasite"/>
        </authorList>
    </citation>
    <scope>IDENTIFICATION</scope>
</reference>
<dbReference type="Gene3D" id="3.10.180.10">
    <property type="entry name" value="2,3-Dihydroxybiphenyl 1,2-Dioxygenase, domain 1"/>
    <property type="match status" value="1"/>
</dbReference>
<keyword evidence="11" id="KW-1185">Reference proteome</keyword>
<dbReference type="GO" id="GO:0005739">
    <property type="term" value="C:mitochondrion"/>
    <property type="evidence" value="ECO:0007669"/>
    <property type="project" value="TreeGrafter"/>
</dbReference>
<protein>
    <recommendedName>
        <fullName evidence="8">Methylmalonyl-CoA epimerase, mitochondrial</fullName>
        <ecNumber evidence="7">5.1.99.1</ecNumber>
    </recommendedName>
    <alternativeName>
        <fullName evidence="9">DL-methylmalonyl-CoA racemase</fullName>
    </alternativeName>
</protein>
<evidence type="ECO:0000313" key="11">
    <source>
        <dbReference type="Proteomes" id="UP000038045"/>
    </source>
</evidence>
<evidence type="ECO:0000256" key="2">
    <source>
        <dbReference type="ARBA" id="ARBA00022723"/>
    </source>
</evidence>
<feature type="domain" description="VOC" evidence="10">
    <location>
        <begin position="29"/>
        <end position="157"/>
    </location>
</feature>
<evidence type="ECO:0000256" key="8">
    <source>
        <dbReference type="ARBA" id="ARBA00071337"/>
    </source>
</evidence>
<keyword evidence="2" id="KW-0479">Metal-binding</keyword>
<organism evidence="11 12">
    <name type="scientific">Parastrongyloides trichosuri</name>
    <name type="common">Possum-specific nematode worm</name>
    <dbReference type="NCBI Taxonomy" id="131310"/>
    <lineage>
        <taxon>Eukaryota</taxon>
        <taxon>Metazoa</taxon>
        <taxon>Ecdysozoa</taxon>
        <taxon>Nematoda</taxon>
        <taxon>Chromadorea</taxon>
        <taxon>Rhabditida</taxon>
        <taxon>Tylenchina</taxon>
        <taxon>Panagrolaimomorpha</taxon>
        <taxon>Strongyloidoidea</taxon>
        <taxon>Strongyloididae</taxon>
        <taxon>Parastrongyloides</taxon>
    </lineage>
</organism>
<dbReference type="InterPro" id="IPR029068">
    <property type="entry name" value="Glyas_Bleomycin-R_OHBP_Dase"/>
</dbReference>
<evidence type="ECO:0000256" key="4">
    <source>
        <dbReference type="ARBA" id="ARBA00023285"/>
    </source>
</evidence>
<comment type="function">
    <text evidence="6">Methylmalonyl-CoA epimerase involved in propionyl-CoA metabolism.</text>
</comment>
<dbReference type="SUPFAM" id="SSF54593">
    <property type="entry name" value="Glyoxalase/Bleomycin resistance protein/Dihydroxybiphenyl dioxygenase"/>
    <property type="match status" value="1"/>
</dbReference>
<dbReference type="InterPro" id="IPR051785">
    <property type="entry name" value="MMCE/EMCE_epimerase"/>
</dbReference>
<dbReference type="FunFam" id="3.10.180.10:FF:000003">
    <property type="entry name" value="Methylmalonyl-CoA epimerase, mitochondrial"/>
    <property type="match status" value="1"/>
</dbReference>
<dbReference type="Proteomes" id="UP000038045">
    <property type="component" value="Unplaced"/>
</dbReference>
<dbReference type="InterPro" id="IPR017515">
    <property type="entry name" value="MeMalonyl-CoA_epimerase"/>
</dbReference>
<evidence type="ECO:0000256" key="5">
    <source>
        <dbReference type="ARBA" id="ARBA00050406"/>
    </source>
</evidence>
<dbReference type="GO" id="GO:0046872">
    <property type="term" value="F:metal ion binding"/>
    <property type="evidence" value="ECO:0007669"/>
    <property type="project" value="UniProtKB-KW"/>
</dbReference>
<dbReference type="Pfam" id="PF13669">
    <property type="entry name" value="Glyoxalase_4"/>
    <property type="match status" value="1"/>
</dbReference>
<dbReference type="AlphaFoldDB" id="A0A0N4ZGY8"/>
<evidence type="ECO:0000256" key="6">
    <source>
        <dbReference type="ARBA" id="ARBA00053742"/>
    </source>
</evidence>
<keyword evidence="4" id="KW-0170">Cobalt</keyword>
<dbReference type="STRING" id="131310.A0A0N4ZGY8"/>
<dbReference type="PANTHER" id="PTHR43048:SF3">
    <property type="entry name" value="METHYLMALONYL-COA EPIMERASE, MITOCHONDRIAL"/>
    <property type="match status" value="1"/>
</dbReference>
<dbReference type="PROSITE" id="PS51819">
    <property type="entry name" value="VOC"/>
    <property type="match status" value="1"/>
</dbReference>
<evidence type="ECO:0000259" key="10">
    <source>
        <dbReference type="PROSITE" id="PS51819"/>
    </source>
</evidence>
<dbReference type="InterPro" id="IPR037523">
    <property type="entry name" value="VOC_core"/>
</dbReference>